<dbReference type="AlphaFoldDB" id="A0A8B8EFE6"/>
<dbReference type="SUPFAM" id="SSF50494">
    <property type="entry name" value="Trypsin-like serine proteases"/>
    <property type="match status" value="1"/>
</dbReference>
<proteinExistence type="predicted"/>
<feature type="region of interest" description="Disordered" evidence="2">
    <location>
        <begin position="1"/>
        <end position="37"/>
    </location>
</feature>
<dbReference type="KEGG" id="cvn:111134534"/>
<name>A0A8B8EFE6_CRAVI</name>
<feature type="compositionally biased region" description="Basic and acidic residues" evidence="2">
    <location>
        <begin position="1"/>
        <end position="16"/>
    </location>
</feature>
<dbReference type="GeneID" id="111134534"/>
<evidence type="ECO:0000313" key="3">
    <source>
        <dbReference type="Proteomes" id="UP000694844"/>
    </source>
</evidence>
<accession>A0A8B8EFE6</accession>
<reference evidence="4" key="1">
    <citation type="submission" date="2025-08" db="UniProtKB">
        <authorList>
            <consortium name="RefSeq"/>
        </authorList>
    </citation>
    <scope>IDENTIFICATION</scope>
    <source>
        <tissue evidence="4">Whole sample</tissue>
    </source>
</reference>
<keyword evidence="1" id="KW-0175">Coiled coil</keyword>
<dbReference type="Proteomes" id="UP000694844">
    <property type="component" value="Chromosome 5"/>
</dbReference>
<feature type="coiled-coil region" evidence="1">
    <location>
        <begin position="246"/>
        <end position="273"/>
    </location>
</feature>
<protein>
    <submittedName>
        <fullName evidence="4">Uncharacterized protein LOC111134534 isoform X1</fullName>
    </submittedName>
</protein>
<dbReference type="RefSeq" id="XP_022339362.1">
    <property type="nucleotide sequence ID" value="XM_022483654.1"/>
</dbReference>
<dbReference type="InterPro" id="IPR009003">
    <property type="entry name" value="Peptidase_S1_PA"/>
</dbReference>
<evidence type="ECO:0000313" key="4">
    <source>
        <dbReference type="RefSeq" id="XP_022339362.1"/>
    </source>
</evidence>
<evidence type="ECO:0000256" key="1">
    <source>
        <dbReference type="SAM" id="Coils"/>
    </source>
</evidence>
<keyword evidence="3" id="KW-1185">Reference proteome</keyword>
<gene>
    <name evidence="4" type="primary">LOC111134534</name>
</gene>
<organism evidence="3 4">
    <name type="scientific">Crassostrea virginica</name>
    <name type="common">Eastern oyster</name>
    <dbReference type="NCBI Taxonomy" id="6565"/>
    <lineage>
        <taxon>Eukaryota</taxon>
        <taxon>Metazoa</taxon>
        <taxon>Spiralia</taxon>
        <taxon>Lophotrochozoa</taxon>
        <taxon>Mollusca</taxon>
        <taxon>Bivalvia</taxon>
        <taxon>Autobranchia</taxon>
        <taxon>Pteriomorphia</taxon>
        <taxon>Ostreida</taxon>
        <taxon>Ostreoidea</taxon>
        <taxon>Ostreidae</taxon>
        <taxon>Crassostrea</taxon>
    </lineage>
</organism>
<sequence length="857" mass="99949">MPVIDDGRSFTKSKENEADETTSLEKSSDTSTKLQKDVKDINETTTFEGRLDSGHDPKVTSTKIRKDAKKIYVDATILKKTKILERNISRLKNIWAIYLLDAIRKNYGGLKELEEKRFFDNELAGLEDSWKEKQGKEPYDPVISLEEYSRRWREKWEEESILGRWYFYDSYRRDRDDWEEKVFNLNDGVELSRDEGRIWEVEEELSYYYCRLEQSRLQWMRKDWEEWTSHTKLKETFRLWGKEMERDVILNEIRRQYEDIRQLKEKKTAYEIERRQRRITLYLDIRESILRSKAKTTIISPRILKSMIKNTEDRIEPTKRMSDELYKRENEHLKKYQVLDETKFLPRYIYHRSLLHSFGERLQYIPEFKELTFKECCILLGGSVNKENRIEIFNEAAPCKETLLNDLSRGADGDDILMVYFLTNDEGHMEEIIQLGRHISPNNGTILFVVNSSFLNDEYLCAKTTDDSKKFGFTHVEFVEKSRYDIISKMTCILEKRITVDLQNIKHRLIQCSSTQNVGSRLLEVHAILRRLRQAACYPVLITEDDEEEDVGEIENAEVDEIIERFGDKILYHGYDGEKHYVITTEEGVMETLITSLSKLPKGQAQFAITVQNNVEVEELTRPGVPLHGAKFVYVNNGVDSFRVDRSFATTGSLMLANGNSLVVVTCRHALQNDPIYVLIDDTVVKLGRQVQQSNNNMERIDDDIALVKIEDETRPLLNEKCEKLLIDKCGIPSPARTTLHNLKKNDIVHKRGASTGLTTGLVSDIRNNPFGKFKNPARFFYIKEMDNGKFAEPGDSGSLVFQHSLSPVENVLYVVAIVQGRMKILPFDAVCFPFQKGCETLIRNIDQLSRLEFIDK</sequence>
<evidence type="ECO:0000256" key="2">
    <source>
        <dbReference type="SAM" id="MobiDB-lite"/>
    </source>
</evidence>